<name>A0A5M8PIH6_9LECA</name>
<dbReference type="EMBL" id="VXIT01000013">
    <property type="protein sequence ID" value="KAA6408594.1"/>
    <property type="molecule type" value="Genomic_DNA"/>
</dbReference>
<evidence type="ECO:0000313" key="1">
    <source>
        <dbReference type="EMBL" id="KAA6408594.1"/>
    </source>
</evidence>
<dbReference type="Proteomes" id="UP000324767">
    <property type="component" value="Unassembled WGS sequence"/>
</dbReference>
<protein>
    <submittedName>
        <fullName evidence="1">Uncharacterized protein</fullName>
    </submittedName>
</protein>
<dbReference type="AlphaFoldDB" id="A0A5M8PIH6"/>
<comment type="caution">
    <text evidence="1">The sequence shown here is derived from an EMBL/GenBank/DDBJ whole genome shotgun (WGS) entry which is preliminary data.</text>
</comment>
<evidence type="ECO:0000313" key="2">
    <source>
        <dbReference type="Proteomes" id="UP000324767"/>
    </source>
</evidence>
<proteinExistence type="predicted"/>
<organism evidence="1 2">
    <name type="scientific">Lasallia pustulata</name>
    <dbReference type="NCBI Taxonomy" id="136370"/>
    <lineage>
        <taxon>Eukaryota</taxon>
        <taxon>Fungi</taxon>
        <taxon>Dikarya</taxon>
        <taxon>Ascomycota</taxon>
        <taxon>Pezizomycotina</taxon>
        <taxon>Lecanoromycetes</taxon>
        <taxon>OSLEUM clade</taxon>
        <taxon>Umbilicariomycetidae</taxon>
        <taxon>Umbilicariales</taxon>
        <taxon>Umbilicariaceae</taxon>
        <taxon>Lasallia</taxon>
    </lineage>
</organism>
<gene>
    <name evidence="1" type="ORF">FRX48_07676</name>
</gene>
<accession>A0A5M8PIH6</accession>
<sequence length="75" mass="8174">MTAQQQDFEGSGLEVLYHGAFGSSLRPYPPLAIEAKLFNSGFASIKVHIALGSSRFRLVYILSLAYPVTKPLECA</sequence>
<reference evidence="1 2" key="1">
    <citation type="submission" date="2019-09" db="EMBL/GenBank/DDBJ databases">
        <title>The hologenome of the rock-dwelling lichen Lasallia pustulata.</title>
        <authorList>
            <person name="Greshake Tzovaras B."/>
            <person name="Segers F."/>
            <person name="Bicker A."/>
            <person name="Dal Grande F."/>
            <person name="Otte J."/>
            <person name="Hankeln T."/>
            <person name="Schmitt I."/>
            <person name="Ebersberger I."/>
        </authorList>
    </citation>
    <scope>NUCLEOTIDE SEQUENCE [LARGE SCALE GENOMIC DNA]</scope>
    <source>
        <strain evidence="1">A1-1</strain>
    </source>
</reference>